<evidence type="ECO:0000313" key="3">
    <source>
        <dbReference type="Proteomes" id="UP001595075"/>
    </source>
</evidence>
<dbReference type="InterPro" id="IPR010730">
    <property type="entry name" value="HET"/>
</dbReference>
<dbReference type="PANTHER" id="PTHR33112">
    <property type="entry name" value="DOMAIN PROTEIN, PUTATIVE-RELATED"/>
    <property type="match status" value="1"/>
</dbReference>
<feature type="domain" description="Heterokaryon incompatibility" evidence="1">
    <location>
        <begin position="220"/>
        <end position="367"/>
    </location>
</feature>
<comment type="caution">
    <text evidence="2">The sequence shown here is derived from an EMBL/GenBank/DDBJ whole genome shotgun (WGS) entry which is preliminary data.</text>
</comment>
<sequence length="732" mass="83849">MVSPASYPEKEHILPNRGHWNEDGVWISARKGPAVCWCPEGVPPEANLCQRCKDLRLRHVILCESEGRMIDLGKLDAMIKRPECDLCSVFVLGCKQTWRGTDWEDEGIGSQTSVYLNAVEAARQRAGGYRLQISEFHTGKPYQWVEFDLVFRGHGAEIKLVERIVEVCPKVDLDFLRISLKSCEDDHTACKEESLPTPKGMCVIDLYHMSIGPAPQNCRYCALSYVWGQTAEKWLTLTRGNMTLMTEKGALIDTLLPQTVKDAMQLCIDLKERYLWVDSLCIVQDDTVFQRQQINIMDAIYAAATFTIVAAAGNHANTGLPGVNLWPRSVQRQTITVQDIEISNTIPVMKDTVNISVWSTRGWTYQEQIFSNRCMFLTEAQAYFGCNDGVRYERPDRLVAEDWTIGQYKPSQRLKSFMDTYKDHVENYTLRSFTSQGDIMRAFKGVTNHMAGKYIQSFNYALPCENFFDALLWQPAQRTVRIGRDFSFPSRSWTSIIGAIKYSFVEERIKFRAEITELEAPPYDFVREQRIVPTASVPIPAFWEDGKEPELFRVLSTLETESKAVLDSFAKNLGSFPFLTQCVSMLLRNSVPFDYNDNLWTDYTQGVDQTHISIVSILSSPEATEPAGFIELDKIWAAENLRAEDFSRQWSFMAISVAVMRPDDIMNRFFTQRRNMNYPRVWSRNVRELVVNAMLLQWEGPDRDVATRLGVGKIYLDFWEAANPEKKVVILK</sequence>
<keyword evidence="3" id="KW-1185">Reference proteome</keyword>
<dbReference type="Pfam" id="PF06985">
    <property type="entry name" value="HET"/>
    <property type="match status" value="1"/>
</dbReference>
<dbReference type="Proteomes" id="UP001595075">
    <property type="component" value="Unassembled WGS sequence"/>
</dbReference>
<evidence type="ECO:0000313" key="2">
    <source>
        <dbReference type="EMBL" id="KAL2059882.1"/>
    </source>
</evidence>
<reference evidence="2 3" key="1">
    <citation type="journal article" date="2024" name="Commun. Biol.">
        <title>Comparative genomic analysis of thermophilic fungi reveals convergent evolutionary adaptations and gene losses.</title>
        <authorList>
            <person name="Steindorff A.S."/>
            <person name="Aguilar-Pontes M.V."/>
            <person name="Robinson A.J."/>
            <person name="Andreopoulos B."/>
            <person name="LaButti K."/>
            <person name="Kuo A."/>
            <person name="Mondo S."/>
            <person name="Riley R."/>
            <person name="Otillar R."/>
            <person name="Haridas S."/>
            <person name="Lipzen A."/>
            <person name="Grimwood J."/>
            <person name="Schmutz J."/>
            <person name="Clum A."/>
            <person name="Reid I.D."/>
            <person name="Moisan M.C."/>
            <person name="Butler G."/>
            <person name="Nguyen T.T.M."/>
            <person name="Dewar K."/>
            <person name="Conant G."/>
            <person name="Drula E."/>
            <person name="Henrissat B."/>
            <person name="Hansel C."/>
            <person name="Singer S."/>
            <person name="Hutchinson M.I."/>
            <person name="de Vries R.P."/>
            <person name="Natvig D.O."/>
            <person name="Powell A.J."/>
            <person name="Tsang A."/>
            <person name="Grigoriev I.V."/>
        </authorList>
    </citation>
    <scope>NUCLEOTIDE SEQUENCE [LARGE SCALE GENOMIC DNA]</scope>
    <source>
        <strain evidence="2 3">CBS 494.80</strain>
    </source>
</reference>
<proteinExistence type="predicted"/>
<organism evidence="2 3">
    <name type="scientific">Oculimacula yallundae</name>
    <dbReference type="NCBI Taxonomy" id="86028"/>
    <lineage>
        <taxon>Eukaryota</taxon>
        <taxon>Fungi</taxon>
        <taxon>Dikarya</taxon>
        <taxon>Ascomycota</taxon>
        <taxon>Pezizomycotina</taxon>
        <taxon>Leotiomycetes</taxon>
        <taxon>Helotiales</taxon>
        <taxon>Ploettnerulaceae</taxon>
        <taxon>Oculimacula</taxon>
    </lineage>
</organism>
<dbReference type="PANTHER" id="PTHR33112:SF12">
    <property type="entry name" value="HETEROKARYON INCOMPATIBILITY DOMAIN-CONTAINING PROTEIN"/>
    <property type="match status" value="1"/>
</dbReference>
<accession>A0ABR4BR20</accession>
<protein>
    <recommendedName>
        <fullName evidence="1">Heterokaryon incompatibility domain-containing protein</fullName>
    </recommendedName>
</protein>
<name>A0ABR4BR20_9HELO</name>
<evidence type="ECO:0000259" key="1">
    <source>
        <dbReference type="Pfam" id="PF06985"/>
    </source>
</evidence>
<dbReference type="EMBL" id="JAZHXI010000025">
    <property type="protein sequence ID" value="KAL2059882.1"/>
    <property type="molecule type" value="Genomic_DNA"/>
</dbReference>
<gene>
    <name evidence="2" type="ORF">VTL71DRAFT_10037</name>
</gene>